<organism evidence="2 3">
    <name type="scientific">Araneus ventricosus</name>
    <name type="common">Orbweaver spider</name>
    <name type="synonym">Epeira ventricosa</name>
    <dbReference type="NCBI Taxonomy" id="182803"/>
    <lineage>
        <taxon>Eukaryota</taxon>
        <taxon>Metazoa</taxon>
        <taxon>Ecdysozoa</taxon>
        <taxon>Arthropoda</taxon>
        <taxon>Chelicerata</taxon>
        <taxon>Arachnida</taxon>
        <taxon>Araneae</taxon>
        <taxon>Araneomorphae</taxon>
        <taxon>Entelegynae</taxon>
        <taxon>Araneoidea</taxon>
        <taxon>Araneidae</taxon>
        <taxon>Araneus</taxon>
    </lineage>
</organism>
<feature type="chain" id="PRO_5021202515" evidence="1">
    <location>
        <begin position="19"/>
        <end position="87"/>
    </location>
</feature>
<keyword evidence="1" id="KW-0732">Signal</keyword>
<gene>
    <name evidence="2" type="ORF">AVEN_234076_1</name>
</gene>
<reference evidence="2 3" key="1">
    <citation type="journal article" date="2019" name="Sci. Rep.">
        <title>Orb-weaving spider Araneus ventricosus genome elucidates the spidroin gene catalogue.</title>
        <authorList>
            <person name="Kono N."/>
            <person name="Nakamura H."/>
            <person name="Ohtoshi R."/>
            <person name="Moran D.A.P."/>
            <person name="Shinohara A."/>
            <person name="Yoshida Y."/>
            <person name="Fujiwara M."/>
            <person name="Mori M."/>
            <person name="Tomita M."/>
            <person name="Arakawa K."/>
        </authorList>
    </citation>
    <scope>NUCLEOTIDE SEQUENCE [LARGE SCALE GENOMIC DNA]</scope>
</reference>
<evidence type="ECO:0000313" key="2">
    <source>
        <dbReference type="EMBL" id="GBO25916.1"/>
    </source>
</evidence>
<protein>
    <submittedName>
        <fullName evidence="2">Uncharacterized protein</fullName>
    </submittedName>
</protein>
<dbReference type="EMBL" id="BGPR01048916">
    <property type="protein sequence ID" value="GBO25916.1"/>
    <property type="molecule type" value="Genomic_DNA"/>
</dbReference>
<comment type="caution">
    <text evidence="2">The sequence shown here is derived from an EMBL/GenBank/DDBJ whole genome shotgun (WGS) entry which is preliminary data.</text>
</comment>
<keyword evidence="3" id="KW-1185">Reference proteome</keyword>
<accession>A0A4Y2VNX4</accession>
<name>A0A4Y2VNX4_ARAVE</name>
<feature type="signal peptide" evidence="1">
    <location>
        <begin position="1"/>
        <end position="18"/>
    </location>
</feature>
<feature type="non-terminal residue" evidence="2">
    <location>
        <position position="1"/>
    </location>
</feature>
<sequence length="87" mass="9704">SAHAVLSCKIVFLHVWFCRPFRSAARGGPPPLATALGMLKPDFTKYPSYTWVWITFNPLGSSDFTLVWAAVCLERELPAQVLSSYQS</sequence>
<evidence type="ECO:0000313" key="3">
    <source>
        <dbReference type="Proteomes" id="UP000499080"/>
    </source>
</evidence>
<proteinExistence type="predicted"/>
<evidence type="ECO:0000256" key="1">
    <source>
        <dbReference type="SAM" id="SignalP"/>
    </source>
</evidence>
<dbReference type="AlphaFoldDB" id="A0A4Y2VNX4"/>
<dbReference type="Proteomes" id="UP000499080">
    <property type="component" value="Unassembled WGS sequence"/>
</dbReference>